<evidence type="ECO:0000256" key="1">
    <source>
        <dbReference type="ARBA" id="ARBA00004370"/>
    </source>
</evidence>
<feature type="domain" description="Cytochrome b561" evidence="8">
    <location>
        <begin position="129"/>
        <end position="275"/>
    </location>
</feature>
<comment type="caution">
    <text evidence="9">The sequence shown here is derived from an EMBL/GenBank/DDBJ whole genome shotgun (WGS) entry which is preliminary data.</text>
</comment>
<keyword evidence="4" id="KW-0249">Electron transport</keyword>
<keyword evidence="5 7" id="KW-1133">Transmembrane helix</keyword>
<evidence type="ECO:0000313" key="10">
    <source>
        <dbReference type="Proteomes" id="UP001211065"/>
    </source>
</evidence>
<feature type="transmembrane region" description="Helical" evidence="7">
    <location>
        <begin position="237"/>
        <end position="258"/>
    </location>
</feature>
<organism evidence="9 10">
    <name type="scientific">Clydaea vesicula</name>
    <dbReference type="NCBI Taxonomy" id="447962"/>
    <lineage>
        <taxon>Eukaryota</taxon>
        <taxon>Fungi</taxon>
        <taxon>Fungi incertae sedis</taxon>
        <taxon>Chytridiomycota</taxon>
        <taxon>Chytridiomycota incertae sedis</taxon>
        <taxon>Chytridiomycetes</taxon>
        <taxon>Lobulomycetales</taxon>
        <taxon>Lobulomycetaceae</taxon>
        <taxon>Clydaea</taxon>
    </lineage>
</organism>
<evidence type="ECO:0000313" key="9">
    <source>
        <dbReference type="EMBL" id="KAJ3203348.1"/>
    </source>
</evidence>
<dbReference type="Gene3D" id="1.20.120.1770">
    <property type="match status" value="1"/>
</dbReference>
<feature type="transmembrane region" description="Helical" evidence="7">
    <location>
        <begin position="199"/>
        <end position="225"/>
    </location>
</feature>
<dbReference type="EMBL" id="JADGJW010001443">
    <property type="protein sequence ID" value="KAJ3203348.1"/>
    <property type="molecule type" value="Genomic_DNA"/>
</dbReference>
<dbReference type="SUPFAM" id="SSF49344">
    <property type="entry name" value="CBD9-like"/>
    <property type="match status" value="1"/>
</dbReference>
<dbReference type="InterPro" id="IPR006593">
    <property type="entry name" value="Cyt_b561/ferric_Rdtase_TM"/>
</dbReference>
<keyword evidence="3 7" id="KW-0812">Transmembrane</keyword>
<evidence type="ECO:0000256" key="3">
    <source>
        <dbReference type="ARBA" id="ARBA00022692"/>
    </source>
</evidence>
<protein>
    <recommendedName>
        <fullName evidence="8">Cytochrome b561 domain-containing protein</fullName>
    </recommendedName>
</protein>
<keyword evidence="10" id="KW-1185">Reference proteome</keyword>
<evidence type="ECO:0000256" key="7">
    <source>
        <dbReference type="SAM" id="Phobius"/>
    </source>
</evidence>
<name>A0AAD5TU59_9FUNG</name>
<feature type="transmembrane region" description="Helical" evidence="7">
    <location>
        <begin position="162"/>
        <end position="187"/>
    </location>
</feature>
<evidence type="ECO:0000256" key="2">
    <source>
        <dbReference type="ARBA" id="ARBA00022448"/>
    </source>
</evidence>
<dbReference type="AlphaFoldDB" id="A0AAD5TU59"/>
<evidence type="ECO:0000256" key="5">
    <source>
        <dbReference type="ARBA" id="ARBA00022989"/>
    </source>
</evidence>
<evidence type="ECO:0000259" key="8">
    <source>
        <dbReference type="PROSITE" id="PS50939"/>
    </source>
</evidence>
<dbReference type="PANTHER" id="PTHR47797:SF3">
    <property type="entry name" value="CYTOCHROME B561 DOMAIN-CONTAINING PROTEIN"/>
    <property type="match status" value="1"/>
</dbReference>
<accession>A0AAD5TU59</accession>
<reference evidence="9" key="1">
    <citation type="submission" date="2020-05" db="EMBL/GenBank/DDBJ databases">
        <title>Phylogenomic resolution of chytrid fungi.</title>
        <authorList>
            <person name="Stajich J.E."/>
            <person name="Amses K."/>
            <person name="Simmons R."/>
            <person name="Seto K."/>
            <person name="Myers J."/>
            <person name="Bonds A."/>
            <person name="Quandt C.A."/>
            <person name="Barry K."/>
            <person name="Liu P."/>
            <person name="Grigoriev I."/>
            <person name="Longcore J.E."/>
            <person name="James T.Y."/>
        </authorList>
    </citation>
    <scope>NUCLEOTIDE SEQUENCE</scope>
    <source>
        <strain evidence="9">JEL0476</strain>
    </source>
</reference>
<dbReference type="Proteomes" id="UP001211065">
    <property type="component" value="Unassembled WGS sequence"/>
</dbReference>
<evidence type="ECO:0000256" key="6">
    <source>
        <dbReference type="ARBA" id="ARBA00023136"/>
    </source>
</evidence>
<proteinExistence type="predicted"/>
<dbReference type="PROSITE" id="PS50939">
    <property type="entry name" value="CYTOCHROME_B561"/>
    <property type="match status" value="1"/>
</dbReference>
<dbReference type="SMART" id="SM00665">
    <property type="entry name" value="B561"/>
    <property type="match status" value="1"/>
</dbReference>
<keyword evidence="2" id="KW-0813">Transport</keyword>
<evidence type="ECO:0000256" key="4">
    <source>
        <dbReference type="ARBA" id="ARBA00022982"/>
    </source>
</evidence>
<comment type="subcellular location">
    <subcellularLocation>
        <location evidence="1">Membrane</location>
    </subcellularLocation>
</comment>
<gene>
    <name evidence="9" type="ORF">HK099_001542</name>
</gene>
<dbReference type="CDD" id="cd08760">
    <property type="entry name" value="Cyt_b561_FRRS1_like"/>
    <property type="match status" value="1"/>
</dbReference>
<dbReference type="PANTHER" id="PTHR47797">
    <property type="entry name" value="DEHYDROGENASE, PUTATIVE (AFU_ORTHOLOGUE AFUA_8G05805)-RELATED"/>
    <property type="match status" value="1"/>
</dbReference>
<dbReference type="GO" id="GO:0016020">
    <property type="term" value="C:membrane"/>
    <property type="evidence" value="ECO:0007669"/>
    <property type="project" value="UniProtKB-SubCell"/>
</dbReference>
<dbReference type="Gene3D" id="2.60.40.1210">
    <property type="entry name" value="Cellobiose dehydrogenase, cytochrome domain"/>
    <property type="match status" value="1"/>
</dbReference>
<keyword evidence="6 7" id="KW-0472">Membrane</keyword>
<sequence>MQFTLQSFKPITGYFAVGFGNSMKSAEVYVIAGRRSATGRREPQFIEEAQADFSLVPSLTKVGSEQTIITFERDMTVQSIPDVSATFKEDEKLTSMIWAVGNLGFSSDDPSNSIPIHQRDNKGQVSVNLFDKVNSPYIEGSSPRSGNLEGQGEGSSSSSTLIIMHGVFMFLAWCVFAPTGIFVARFFKDILGENWFKLHIGLMLGGGSLLSVVALIIAVVATGGIDVSDMEALGTSHVVLGLIVIIVSIAQVVSGFVIDKLFDPARNKIPWWDKV</sequence>